<accession>A0A9W7A5D9</accession>
<organism evidence="1 2">
    <name type="scientific">Triparma laevis f. inornata</name>
    <dbReference type="NCBI Taxonomy" id="1714386"/>
    <lineage>
        <taxon>Eukaryota</taxon>
        <taxon>Sar</taxon>
        <taxon>Stramenopiles</taxon>
        <taxon>Ochrophyta</taxon>
        <taxon>Bolidophyceae</taxon>
        <taxon>Parmales</taxon>
        <taxon>Triparmaceae</taxon>
        <taxon>Triparma</taxon>
    </lineage>
</organism>
<dbReference type="Proteomes" id="UP001162640">
    <property type="component" value="Unassembled WGS sequence"/>
</dbReference>
<comment type="caution">
    <text evidence="1">The sequence shown here is derived from an EMBL/GenBank/DDBJ whole genome shotgun (WGS) entry which is preliminary data.</text>
</comment>
<gene>
    <name evidence="1" type="ORF">TL16_g03763</name>
</gene>
<reference evidence="2" key="1">
    <citation type="journal article" date="2023" name="Commun. Biol.">
        <title>Genome analysis of Parmales, the sister group of diatoms, reveals the evolutionary specialization of diatoms from phago-mixotrophs to photoautotrophs.</title>
        <authorList>
            <person name="Ban H."/>
            <person name="Sato S."/>
            <person name="Yoshikawa S."/>
            <person name="Yamada K."/>
            <person name="Nakamura Y."/>
            <person name="Ichinomiya M."/>
            <person name="Sato N."/>
            <person name="Blanc-Mathieu R."/>
            <person name="Endo H."/>
            <person name="Kuwata A."/>
            <person name="Ogata H."/>
        </authorList>
    </citation>
    <scope>NUCLEOTIDE SEQUENCE [LARGE SCALE GENOMIC DNA]</scope>
</reference>
<name>A0A9W7A5D9_9STRA</name>
<protein>
    <submittedName>
        <fullName evidence="1">Uncharacterized protein</fullName>
    </submittedName>
</protein>
<sequence>MSSSVTPNFLNSDPNTLADYDSITRTLSVADAISSVEDAFARLAENKVNIYDQICHRLAALSLTPT</sequence>
<dbReference type="AlphaFoldDB" id="A0A9W7A5D9"/>
<evidence type="ECO:0000313" key="2">
    <source>
        <dbReference type="Proteomes" id="UP001162640"/>
    </source>
</evidence>
<proteinExistence type="predicted"/>
<evidence type="ECO:0000313" key="1">
    <source>
        <dbReference type="EMBL" id="GMH63630.1"/>
    </source>
</evidence>
<dbReference type="EMBL" id="BLQM01000101">
    <property type="protein sequence ID" value="GMH63630.1"/>
    <property type="molecule type" value="Genomic_DNA"/>
</dbReference>